<evidence type="ECO:0000313" key="1">
    <source>
        <dbReference type="EMBL" id="ACU63549.1"/>
    </source>
</evidence>
<evidence type="ECO:0000313" key="2">
    <source>
        <dbReference type="Proteomes" id="UP000002215"/>
    </source>
</evidence>
<accession>A0A979G9S0</accession>
<reference evidence="2" key="1">
    <citation type="submission" date="2009-08" db="EMBL/GenBank/DDBJ databases">
        <title>The complete genome of Chitinophaga pinensis DSM 2588.</title>
        <authorList>
            <consortium name="US DOE Joint Genome Institute (JGI-PGF)"/>
            <person name="Lucas S."/>
            <person name="Copeland A."/>
            <person name="Lapidus A."/>
            <person name="Glavina del Rio T."/>
            <person name="Dalin E."/>
            <person name="Tice H."/>
            <person name="Bruce D."/>
            <person name="Goodwin L."/>
            <person name="Pitluck S."/>
            <person name="Kyrpides N."/>
            <person name="Mavromatis K."/>
            <person name="Ivanova N."/>
            <person name="Mikhailova N."/>
            <person name="Sims D."/>
            <person name="Meinche L."/>
            <person name="Brettin T."/>
            <person name="Detter J.C."/>
            <person name="Han C."/>
            <person name="Larimer F."/>
            <person name="Land M."/>
            <person name="Hauser L."/>
            <person name="Markowitz V."/>
            <person name="Cheng J.-F."/>
            <person name="Hugenholtz P."/>
            <person name="Woyke T."/>
            <person name="Wu D."/>
            <person name="Spring S."/>
            <person name="Klenk H.-P."/>
            <person name="Eisen J.A."/>
        </authorList>
    </citation>
    <scope>NUCLEOTIDE SEQUENCE [LARGE SCALE GENOMIC DNA]</scope>
    <source>
        <strain evidence="2">ATCC 43595 / DSM 2588 / LMG 13176 / NBRC 15968 / NCIMB 11800 / UQM 2034</strain>
    </source>
</reference>
<organism evidence="1 2">
    <name type="scientific">Chitinophaga pinensis (strain ATCC 43595 / DSM 2588 / LMG 13176 / NBRC 15968 / NCIMB 11800 / UQM 2034)</name>
    <dbReference type="NCBI Taxonomy" id="485918"/>
    <lineage>
        <taxon>Bacteria</taxon>
        <taxon>Pseudomonadati</taxon>
        <taxon>Bacteroidota</taxon>
        <taxon>Chitinophagia</taxon>
        <taxon>Chitinophagales</taxon>
        <taxon>Chitinophagaceae</taxon>
        <taxon>Chitinophaga</taxon>
    </lineage>
</organism>
<dbReference type="EMBL" id="CP001699">
    <property type="protein sequence ID" value="ACU63549.1"/>
    <property type="molecule type" value="Genomic_DNA"/>
</dbReference>
<reference evidence="1 2" key="2">
    <citation type="journal article" date="2010" name="Stand. Genomic Sci.">
        <title>Complete genome sequence of Chitinophaga pinensis type strain (UQM 2034).</title>
        <authorList>
            <person name="Glavina Del Rio T."/>
            <person name="Abt B."/>
            <person name="Spring S."/>
            <person name="Lapidus A."/>
            <person name="Nolan M."/>
            <person name="Tice H."/>
            <person name="Copeland A."/>
            <person name="Cheng J.F."/>
            <person name="Chen F."/>
            <person name="Bruce D."/>
            <person name="Goodwin L."/>
            <person name="Pitluck S."/>
            <person name="Ivanova N."/>
            <person name="Mavromatis K."/>
            <person name="Mikhailova N."/>
            <person name="Pati A."/>
            <person name="Chen A."/>
            <person name="Palaniappan K."/>
            <person name="Land M."/>
            <person name="Hauser L."/>
            <person name="Chang Y.J."/>
            <person name="Jeffries C.D."/>
            <person name="Chain P."/>
            <person name="Saunders E."/>
            <person name="Detter J.C."/>
            <person name="Brettin T."/>
            <person name="Rohde M."/>
            <person name="Goker M."/>
            <person name="Bristow J."/>
            <person name="Eisen J.A."/>
            <person name="Markowitz V."/>
            <person name="Hugenholtz P."/>
            <person name="Kyrpides N.C."/>
            <person name="Klenk H.P."/>
            <person name="Lucas S."/>
        </authorList>
    </citation>
    <scope>NUCLEOTIDE SEQUENCE [LARGE SCALE GENOMIC DNA]</scope>
    <source>
        <strain evidence="2">ATCC 43595 / DSM 2588 / LMG 13176 / NBRC 15968 / NCIMB 11800 / UQM 2034</strain>
    </source>
</reference>
<gene>
    <name evidence="1" type="ordered locus">Cpin_6140</name>
</gene>
<dbReference type="Proteomes" id="UP000002215">
    <property type="component" value="Chromosome"/>
</dbReference>
<proteinExistence type="predicted"/>
<protein>
    <submittedName>
        <fullName evidence="1">Uncharacterized protein</fullName>
    </submittedName>
</protein>
<sequence>MIAENRWNEEEVKHAIAVLDEMLALFPLTFSEDALQSTRQPALMINLADADDEPVEFVTKENGLTTYRQPETLLYYINLLYR</sequence>
<dbReference type="KEGG" id="cpi:Cpin_6140"/>
<dbReference type="RefSeq" id="WP_012793714.1">
    <property type="nucleotide sequence ID" value="NC_013132.1"/>
</dbReference>
<name>A0A979G9S0_CHIPD</name>
<dbReference type="AlphaFoldDB" id="A0A979G9S0"/>